<organism evidence="5 6">
    <name type="scientific">Cryptotermes secundus</name>
    <dbReference type="NCBI Taxonomy" id="105785"/>
    <lineage>
        <taxon>Eukaryota</taxon>
        <taxon>Metazoa</taxon>
        <taxon>Ecdysozoa</taxon>
        <taxon>Arthropoda</taxon>
        <taxon>Hexapoda</taxon>
        <taxon>Insecta</taxon>
        <taxon>Pterygota</taxon>
        <taxon>Neoptera</taxon>
        <taxon>Polyneoptera</taxon>
        <taxon>Dictyoptera</taxon>
        <taxon>Blattodea</taxon>
        <taxon>Blattoidea</taxon>
        <taxon>Termitoidae</taxon>
        <taxon>Kalotermitidae</taxon>
        <taxon>Cryptotermitinae</taxon>
        <taxon>Cryptotermes</taxon>
    </lineage>
</organism>
<keyword evidence="6" id="KW-1185">Reference proteome</keyword>
<evidence type="ECO:0000259" key="3">
    <source>
        <dbReference type="PROSITE" id="PS51029"/>
    </source>
</evidence>
<feature type="non-terminal residue" evidence="5">
    <location>
        <position position="1"/>
    </location>
</feature>
<sequence length="216" mass="25027">EEIISEVQGKPEIWLSRHPLYKSRATAKKTWNEIAVKLGMEEEMLKKRWKHLKDQYRKELKKQPVSTSGAEAPAYFTSSWQYFQLMPFMKDELIPAETVGKLDSSENDMQGTRSLSFMNQDDLGSEIQSSASHVTPTSSSSSSSISRIRTANTLREDMLELAKKKILLIEKRLSEIEIDRKLKTDEDYLFLMSILPTMKKLTDIQKLRFRGQIYNI</sequence>
<dbReference type="GO" id="GO:0005667">
    <property type="term" value="C:transcription regulator complex"/>
    <property type="evidence" value="ECO:0007669"/>
    <property type="project" value="TreeGrafter"/>
</dbReference>
<protein>
    <recommendedName>
        <fullName evidence="7">MADF domain-containing protein</fullName>
    </recommendedName>
</protein>
<dbReference type="Pfam" id="PF02944">
    <property type="entry name" value="BESS"/>
    <property type="match status" value="1"/>
</dbReference>
<dbReference type="Pfam" id="PF10545">
    <property type="entry name" value="MADF_DNA_bdg"/>
    <property type="match status" value="1"/>
</dbReference>
<dbReference type="GO" id="GO:0003677">
    <property type="term" value="F:DNA binding"/>
    <property type="evidence" value="ECO:0007669"/>
    <property type="project" value="InterPro"/>
</dbReference>
<dbReference type="GO" id="GO:0006357">
    <property type="term" value="P:regulation of transcription by RNA polymerase II"/>
    <property type="evidence" value="ECO:0007669"/>
    <property type="project" value="TreeGrafter"/>
</dbReference>
<feature type="compositionally biased region" description="Low complexity" evidence="2">
    <location>
        <begin position="129"/>
        <end position="146"/>
    </location>
</feature>
<feature type="domain" description="BESS" evidence="4">
    <location>
        <begin position="184"/>
        <end position="216"/>
    </location>
</feature>
<dbReference type="InterPro" id="IPR004210">
    <property type="entry name" value="BESS_motif"/>
</dbReference>
<feature type="region of interest" description="Disordered" evidence="2">
    <location>
        <begin position="127"/>
        <end position="146"/>
    </location>
</feature>
<name>A0A2J7Q7U8_9NEOP</name>
<dbReference type="SMART" id="SM00595">
    <property type="entry name" value="MADF"/>
    <property type="match status" value="1"/>
</dbReference>
<reference evidence="5 6" key="1">
    <citation type="submission" date="2017-12" db="EMBL/GenBank/DDBJ databases">
        <title>Hemimetabolous genomes reveal molecular basis of termite eusociality.</title>
        <authorList>
            <person name="Harrison M.C."/>
            <person name="Jongepier E."/>
            <person name="Robertson H.M."/>
            <person name="Arning N."/>
            <person name="Bitard-Feildel T."/>
            <person name="Chao H."/>
            <person name="Childers C.P."/>
            <person name="Dinh H."/>
            <person name="Doddapaneni H."/>
            <person name="Dugan S."/>
            <person name="Gowin J."/>
            <person name="Greiner C."/>
            <person name="Han Y."/>
            <person name="Hu H."/>
            <person name="Hughes D.S.T."/>
            <person name="Huylmans A.-K."/>
            <person name="Kemena C."/>
            <person name="Kremer L.P.M."/>
            <person name="Lee S.L."/>
            <person name="Lopez-Ezquerra A."/>
            <person name="Mallet L."/>
            <person name="Monroy-Kuhn J.M."/>
            <person name="Moser A."/>
            <person name="Murali S.C."/>
            <person name="Muzny D.M."/>
            <person name="Otani S."/>
            <person name="Piulachs M.-D."/>
            <person name="Poelchau M."/>
            <person name="Qu J."/>
            <person name="Schaub F."/>
            <person name="Wada-Katsumata A."/>
            <person name="Worley K.C."/>
            <person name="Xie Q."/>
            <person name="Ylla G."/>
            <person name="Poulsen M."/>
            <person name="Gibbs R.A."/>
            <person name="Schal C."/>
            <person name="Richards S."/>
            <person name="Belles X."/>
            <person name="Korb J."/>
            <person name="Bornberg-Bauer E."/>
        </authorList>
    </citation>
    <scope>NUCLEOTIDE SEQUENCE [LARGE SCALE GENOMIC DNA]</scope>
    <source>
        <tissue evidence="5">Whole body</tissue>
    </source>
</reference>
<dbReference type="GO" id="GO:0005634">
    <property type="term" value="C:nucleus"/>
    <property type="evidence" value="ECO:0007669"/>
    <property type="project" value="UniProtKB-SubCell"/>
</dbReference>
<evidence type="ECO:0008006" key="7">
    <source>
        <dbReference type="Google" id="ProtNLM"/>
    </source>
</evidence>
<dbReference type="PANTHER" id="PTHR12243">
    <property type="entry name" value="MADF DOMAIN TRANSCRIPTION FACTOR"/>
    <property type="match status" value="1"/>
</dbReference>
<dbReference type="Proteomes" id="UP000235965">
    <property type="component" value="Unassembled WGS sequence"/>
</dbReference>
<dbReference type="FunCoup" id="A0A2J7Q7U8">
    <property type="interactions" value="51"/>
</dbReference>
<dbReference type="InterPro" id="IPR039353">
    <property type="entry name" value="TF_Adf1"/>
</dbReference>
<evidence type="ECO:0000313" key="6">
    <source>
        <dbReference type="Proteomes" id="UP000235965"/>
    </source>
</evidence>
<comment type="subcellular location">
    <subcellularLocation>
        <location evidence="1">Nucleus</location>
    </subcellularLocation>
</comment>
<accession>A0A2J7Q7U8</accession>
<dbReference type="InParanoid" id="A0A2J7Q7U8"/>
<gene>
    <name evidence="5" type="ORF">B7P43_G18051</name>
</gene>
<dbReference type="EMBL" id="NEVH01017016">
    <property type="protein sequence ID" value="PNF24657.1"/>
    <property type="molecule type" value="Genomic_DNA"/>
</dbReference>
<dbReference type="OrthoDB" id="6487365at2759"/>
<evidence type="ECO:0000259" key="4">
    <source>
        <dbReference type="PROSITE" id="PS51031"/>
    </source>
</evidence>
<dbReference type="AlphaFoldDB" id="A0A2J7Q7U8"/>
<comment type="caution">
    <text evidence="5">The sequence shown here is derived from an EMBL/GenBank/DDBJ whole genome shotgun (WGS) entry which is preliminary data.</text>
</comment>
<feature type="domain" description="MADF" evidence="3">
    <location>
        <begin position="2"/>
        <end position="94"/>
    </location>
</feature>
<proteinExistence type="predicted"/>
<dbReference type="PROSITE" id="PS51031">
    <property type="entry name" value="BESS"/>
    <property type="match status" value="1"/>
</dbReference>
<evidence type="ECO:0000313" key="5">
    <source>
        <dbReference type="EMBL" id="PNF24657.1"/>
    </source>
</evidence>
<evidence type="ECO:0000256" key="2">
    <source>
        <dbReference type="SAM" id="MobiDB-lite"/>
    </source>
</evidence>
<keyword evidence="1" id="KW-0539">Nucleus</keyword>
<evidence type="ECO:0000256" key="1">
    <source>
        <dbReference type="PROSITE-ProRule" id="PRU00371"/>
    </source>
</evidence>
<dbReference type="PROSITE" id="PS51029">
    <property type="entry name" value="MADF"/>
    <property type="match status" value="1"/>
</dbReference>
<dbReference type="STRING" id="105785.A0A2J7Q7U8"/>
<dbReference type="InterPro" id="IPR006578">
    <property type="entry name" value="MADF-dom"/>
</dbReference>
<dbReference type="PANTHER" id="PTHR12243:SF67">
    <property type="entry name" value="COREPRESSOR OF PANGOLIN, ISOFORM A-RELATED"/>
    <property type="match status" value="1"/>
</dbReference>